<evidence type="ECO:0000256" key="1">
    <source>
        <dbReference type="ARBA" id="ARBA00004196"/>
    </source>
</evidence>
<dbReference type="NCBIfam" id="TIGR01730">
    <property type="entry name" value="RND_mfp"/>
    <property type="match status" value="1"/>
</dbReference>
<evidence type="ECO:0000259" key="6">
    <source>
        <dbReference type="Pfam" id="PF25967"/>
    </source>
</evidence>
<evidence type="ECO:0000259" key="5">
    <source>
        <dbReference type="Pfam" id="PF25944"/>
    </source>
</evidence>
<comment type="similarity">
    <text evidence="2">Belongs to the membrane fusion protein (MFP) (TC 8.A.1) family.</text>
</comment>
<dbReference type="InterPro" id="IPR058625">
    <property type="entry name" value="MdtA-like_BSH"/>
</dbReference>
<evidence type="ECO:0000256" key="2">
    <source>
        <dbReference type="ARBA" id="ARBA00009477"/>
    </source>
</evidence>
<sequence length="374" mass="41111">MRNSLFYGYLLLTIAMVGCKAKGNVTKEEDVQAFSVITVEQRDTTINKGYVTTIEAIKNVEIRAKVNGFIEKIWVDEGQPVKQGQLLFTINNPEFAVQLAKARASVSLANAELRTTELELVRVKTLVDKNVLTKSEIDLADAKIKAAKAKLAEAHALEEEAQIHLSLLQIKAPFSGSINRIPLKLGSLVEVGSLLTTASDLSDVYAYFHVSENEYLNLASTNANLAALKKSVTLKLADGTDYKDTGIIETMEGEFDQTTGAIAFRAKFPNDAKLLKHGSTGSINITSREDDAILVPQKSIMEIQDRQFVFVMDASNKVSMRGIETSSRIDEFFLLKSGLKPGDKIVYEGVMNIKEGAKIAPKMITLESVLNSRF</sequence>
<dbReference type="Gene3D" id="1.10.287.470">
    <property type="entry name" value="Helix hairpin bin"/>
    <property type="match status" value="1"/>
</dbReference>
<keyword evidence="8" id="KW-1185">Reference proteome</keyword>
<evidence type="ECO:0000259" key="4">
    <source>
        <dbReference type="Pfam" id="PF25917"/>
    </source>
</evidence>
<feature type="domain" description="Multidrug resistance protein MdtA-like barrel-sandwich hybrid" evidence="4">
    <location>
        <begin position="59"/>
        <end position="193"/>
    </location>
</feature>
<reference evidence="7 8" key="1">
    <citation type="submission" date="2022-12" db="EMBL/GenBank/DDBJ databases">
        <title>Chitinophagaceae gen. sp. nov., a new member of the family Chitinophagaceae, isolated from soil in a chemical factory.</title>
        <authorList>
            <person name="Ke Z."/>
        </authorList>
    </citation>
    <scope>NUCLEOTIDE SEQUENCE [LARGE SCALE GENOMIC DNA]</scope>
    <source>
        <strain evidence="7 8">LY-5</strain>
    </source>
</reference>
<comment type="caution">
    <text evidence="7">The sequence shown here is derived from an EMBL/GenBank/DDBJ whole genome shotgun (WGS) entry which is preliminary data.</text>
</comment>
<dbReference type="EMBL" id="JAQGEF010000004">
    <property type="protein sequence ID" value="MDA3614112.1"/>
    <property type="molecule type" value="Genomic_DNA"/>
</dbReference>
<name>A0ABT4UID6_9BACT</name>
<dbReference type="InterPro" id="IPR058626">
    <property type="entry name" value="MdtA-like_b-barrel"/>
</dbReference>
<evidence type="ECO:0000259" key="3">
    <source>
        <dbReference type="Pfam" id="PF25876"/>
    </source>
</evidence>
<dbReference type="Pfam" id="PF25876">
    <property type="entry name" value="HH_MFP_RND"/>
    <property type="match status" value="1"/>
</dbReference>
<dbReference type="Proteomes" id="UP001210231">
    <property type="component" value="Unassembled WGS sequence"/>
</dbReference>
<dbReference type="PANTHER" id="PTHR30158">
    <property type="entry name" value="ACRA/E-RELATED COMPONENT OF DRUG EFFLUX TRANSPORTER"/>
    <property type="match status" value="1"/>
</dbReference>
<dbReference type="Pfam" id="PF25967">
    <property type="entry name" value="RND-MFP_C"/>
    <property type="match status" value="1"/>
</dbReference>
<dbReference type="InterPro" id="IPR006143">
    <property type="entry name" value="RND_pump_MFP"/>
</dbReference>
<feature type="domain" description="Multidrug resistance protein MdtA-like beta-barrel" evidence="5">
    <location>
        <begin position="204"/>
        <end position="285"/>
    </location>
</feature>
<dbReference type="Gene3D" id="2.40.420.20">
    <property type="match status" value="1"/>
</dbReference>
<feature type="domain" description="Multidrug resistance protein MdtA-like C-terminal permuted SH3" evidence="6">
    <location>
        <begin position="291"/>
        <end position="350"/>
    </location>
</feature>
<dbReference type="PROSITE" id="PS51257">
    <property type="entry name" value="PROKAR_LIPOPROTEIN"/>
    <property type="match status" value="1"/>
</dbReference>
<proteinExistence type="inferred from homology"/>
<gene>
    <name evidence="7" type="ORF">O3P16_04795</name>
</gene>
<feature type="domain" description="Multidrug resistance protein MdtA-like alpha-helical hairpin" evidence="3">
    <location>
        <begin position="98"/>
        <end position="165"/>
    </location>
</feature>
<comment type="subcellular location">
    <subcellularLocation>
        <location evidence="1">Cell envelope</location>
    </subcellularLocation>
</comment>
<accession>A0ABT4UID6</accession>
<dbReference type="SUPFAM" id="SSF111369">
    <property type="entry name" value="HlyD-like secretion proteins"/>
    <property type="match status" value="1"/>
</dbReference>
<dbReference type="InterPro" id="IPR058627">
    <property type="entry name" value="MdtA-like_C"/>
</dbReference>
<organism evidence="7 8">
    <name type="scientific">Polluticaenibacter yanchengensis</name>
    <dbReference type="NCBI Taxonomy" id="3014562"/>
    <lineage>
        <taxon>Bacteria</taxon>
        <taxon>Pseudomonadati</taxon>
        <taxon>Bacteroidota</taxon>
        <taxon>Chitinophagia</taxon>
        <taxon>Chitinophagales</taxon>
        <taxon>Chitinophagaceae</taxon>
        <taxon>Polluticaenibacter</taxon>
    </lineage>
</organism>
<dbReference type="InterPro" id="IPR058624">
    <property type="entry name" value="MdtA-like_HH"/>
</dbReference>
<evidence type="ECO:0000313" key="8">
    <source>
        <dbReference type="Proteomes" id="UP001210231"/>
    </source>
</evidence>
<dbReference type="Gene3D" id="2.40.50.100">
    <property type="match status" value="1"/>
</dbReference>
<dbReference type="Gene3D" id="2.40.30.170">
    <property type="match status" value="1"/>
</dbReference>
<evidence type="ECO:0000313" key="7">
    <source>
        <dbReference type="EMBL" id="MDA3614112.1"/>
    </source>
</evidence>
<dbReference type="PANTHER" id="PTHR30158:SF23">
    <property type="entry name" value="MULTIDRUG RESISTANCE PROTEIN MEXA"/>
    <property type="match status" value="1"/>
</dbReference>
<dbReference type="RefSeq" id="WP_407030439.1">
    <property type="nucleotide sequence ID" value="NZ_JAQGEF010000004.1"/>
</dbReference>
<protein>
    <submittedName>
        <fullName evidence="7">Efflux RND transporter periplasmic adaptor subunit</fullName>
    </submittedName>
</protein>
<dbReference type="Pfam" id="PF25917">
    <property type="entry name" value="BSH_RND"/>
    <property type="match status" value="1"/>
</dbReference>
<dbReference type="Pfam" id="PF25944">
    <property type="entry name" value="Beta-barrel_RND"/>
    <property type="match status" value="1"/>
</dbReference>